<keyword evidence="3" id="KW-1185">Reference proteome</keyword>
<evidence type="ECO:0008006" key="4">
    <source>
        <dbReference type="Google" id="ProtNLM"/>
    </source>
</evidence>
<proteinExistence type="predicted"/>
<dbReference type="EMBL" id="BAAAFD010000008">
    <property type="protein sequence ID" value="GAA0858286.1"/>
    <property type="molecule type" value="Genomic_DNA"/>
</dbReference>
<comment type="caution">
    <text evidence="2">The sequence shown here is derived from an EMBL/GenBank/DDBJ whole genome shotgun (WGS) entry which is preliminary data.</text>
</comment>
<name>A0ABP3X171_9ALTE</name>
<dbReference type="PANTHER" id="PTHR40274">
    <property type="entry name" value="VIRGINIAMYCIN B LYASE"/>
    <property type="match status" value="1"/>
</dbReference>
<feature type="chain" id="PRO_5047515363" description="Virginiamycin B lyase" evidence="1">
    <location>
        <begin position="25"/>
        <end position="410"/>
    </location>
</feature>
<dbReference type="InterPro" id="IPR036909">
    <property type="entry name" value="Cyt_c-like_dom_sf"/>
</dbReference>
<keyword evidence="1" id="KW-0732">Signal</keyword>
<dbReference type="SUPFAM" id="SSF63829">
    <property type="entry name" value="Calcium-dependent phosphotriesterase"/>
    <property type="match status" value="1"/>
</dbReference>
<dbReference type="Gene3D" id="1.10.760.10">
    <property type="entry name" value="Cytochrome c-like domain"/>
    <property type="match status" value="1"/>
</dbReference>
<dbReference type="SUPFAM" id="SSF46626">
    <property type="entry name" value="Cytochrome c"/>
    <property type="match status" value="1"/>
</dbReference>
<protein>
    <recommendedName>
        <fullName evidence="4">Virginiamycin B lyase</fullName>
    </recommendedName>
</protein>
<dbReference type="InterPro" id="IPR015943">
    <property type="entry name" value="WD40/YVTN_repeat-like_dom_sf"/>
</dbReference>
<gene>
    <name evidence="2" type="ORF">GCM10009114_27320</name>
</gene>
<dbReference type="PANTHER" id="PTHR40274:SF3">
    <property type="entry name" value="VIRGINIAMYCIN B LYASE"/>
    <property type="match status" value="1"/>
</dbReference>
<dbReference type="Pfam" id="PF24684">
    <property type="entry name" value="Vgb_lyase"/>
    <property type="match status" value="1"/>
</dbReference>
<reference evidence="3" key="1">
    <citation type="journal article" date="2019" name="Int. J. Syst. Evol. Microbiol.">
        <title>The Global Catalogue of Microorganisms (GCM) 10K type strain sequencing project: providing services to taxonomists for standard genome sequencing and annotation.</title>
        <authorList>
            <consortium name="The Broad Institute Genomics Platform"/>
            <consortium name="The Broad Institute Genome Sequencing Center for Infectious Disease"/>
            <person name="Wu L."/>
            <person name="Ma J."/>
        </authorList>
    </citation>
    <scope>NUCLEOTIDE SEQUENCE [LARGE SCALE GENOMIC DNA]</scope>
    <source>
        <strain evidence="3">JCM 15896</strain>
    </source>
</reference>
<dbReference type="Gene3D" id="2.130.10.10">
    <property type="entry name" value="YVTN repeat-like/Quinoprotein amine dehydrogenase"/>
    <property type="match status" value="1"/>
</dbReference>
<evidence type="ECO:0000313" key="3">
    <source>
        <dbReference type="Proteomes" id="UP001500359"/>
    </source>
</evidence>
<organism evidence="2 3">
    <name type="scientific">Aliiglaciecola litoralis</name>
    <dbReference type="NCBI Taxonomy" id="582857"/>
    <lineage>
        <taxon>Bacteria</taxon>
        <taxon>Pseudomonadati</taxon>
        <taxon>Pseudomonadota</taxon>
        <taxon>Gammaproteobacteria</taxon>
        <taxon>Alteromonadales</taxon>
        <taxon>Alteromonadaceae</taxon>
        <taxon>Aliiglaciecola</taxon>
    </lineage>
</organism>
<evidence type="ECO:0000313" key="2">
    <source>
        <dbReference type="EMBL" id="GAA0858286.1"/>
    </source>
</evidence>
<feature type="signal peptide" evidence="1">
    <location>
        <begin position="1"/>
        <end position="24"/>
    </location>
</feature>
<dbReference type="InterPro" id="IPR051344">
    <property type="entry name" value="Vgb"/>
</dbReference>
<dbReference type="RefSeq" id="WP_343860886.1">
    <property type="nucleotide sequence ID" value="NZ_BAAAFD010000008.1"/>
</dbReference>
<evidence type="ECO:0000256" key="1">
    <source>
        <dbReference type="SAM" id="SignalP"/>
    </source>
</evidence>
<accession>A0ABP3X171</accession>
<dbReference type="Proteomes" id="UP001500359">
    <property type="component" value="Unassembled WGS sequence"/>
</dbReference>
<sequence length="410" mass="45751">MRTNFRLLLCLSMLLSLSSNNANATPNGLPEGAGQSLVQSYCVACHQTNRISFSSGYDRDDWQALIATMIEIEDEKQKNLLVDYLAQHFGPNDKRSPKLVAGNATISFKEWVTPTLGQRSRDPVEAPDGNIWWAGQWGNLIGNINPQTGEMREYPLPTGAMPHSVTPDKMGNIWYTGNKNGTVGMLDPKSEKMTTYDMPDLQARDPHTAVFDKQGVMWFTLQHSNKLGRLDPATGDIKLVSLPTPNSRPYGIKLDAHDRPWIACNGSNCLVEVDPKTMALREYKLPNSQTKVRRLDFDEQGMLWYVNSSLGRLGRFNPITKEVKEWPSPSGARSHPYAIAAVGDAIWYNESAMRPDALVKFDPKTETFQSWAIPSGSVYSGIVRHMRATSDGKLLIHQSATNRIIQVTID</sequence>